<dbReference type="Gene3D" id="1.10.1410.10">
    <property type="match status" value="1"/>
</dbReference>
<name>A0A7S0R7A4_9CHLO</name>
<dbReference type="Pfam" id="PF22600">
    <property type="entry name" value="MTPAP-like_central"/>
    <property type="match status" value="1"/>
</dbReference>
<dbReference type="GO" id="GO:0031123">
    <property type="term" value="P:RNA 3'-end processing"/>
    <property type="evidence" value="ECO:0007669"/>
    <property type="project" value="TreeGrafter"/>
</dbReference>
<feature type="compositionally biased region" description="Basic and acidic residues" evidence="1">
    <location>
        <begin position="500"/>
        <end position="526"/>
    </location>
</feature>
<dbReference type="InterPro" id="IPR054708">
    <property type="entry name" value="MTPAP-like_central"/>
</dbReference>
<evidence type="ECO:0000313" key="3">
    <source>
        <dbReference type="EMBL" id="CAD8669281.1"/>
    </source>
</evidence>
<organism evidence="3">
    <name type="scientific">Chlamydomonas leiostraca</name>
    <dbReference type="NCBI Taxonomy" id="1034604"/>
    <lineage>
        <taxon>Eukaryota</taxon>
        <taxon>Viridiplantae</taxon>
        <taxon>Chlorophyta</taxon>
        <taxon>core chlorophytes</taxon>
        <taxon>Chlorophyceae</taxon>
        <taxon>CS clade</taxon>
        <taxon>Chlamydomonadales</taxon>
        <taxon>Chlamydomonadaceae</taxon>
        <taxon>Chlamydomonas</taxon>
    </lineage>
</organism>
<dbReference type="AlphaFoldDB" id="A0A7S0R7A4"/>
<gene>
    <name evidence="3" type="ORF">CLEI1391_LOCUS3510</name>
</gene>
<dbReference type="Gene3D" id="3.30.460.10">
    <property type="entry name" value="Beta Polymerase, domain 2"/>
    <property type="match status" value="1"/>
</dbReference>
<dbReference type="PANTHER" id="PTHR12271:SF123">
    <property type="entry name" value="PROTEIN HESO1"/>
    <property type="match status" value="1"/>
</dbReference>
<sequence>MAADRRIEDLLRQHLQRVNAHNGASKANLSAFDDALHQLIDFYAPNNEDRRVREELLVELQEVLDSSFRPPTHLRAEVYGSWLSGLYSYSSDLDVALYGEVGLDLLPPNLVRTMPLPPGTTSVRMELLGRDACVAVLRRVASAFENSRLMDYGRGEEVERVLTARVPIIKMRDAVRDVCVDVCCGTPGKAAKHQVIGHLARMSPRLEQLFRLVKIFAKVHSLNDSANGTFNTWCLTLMAVFALQRAEPAMLPPLVLPLGGELARAQSQAGGPRLLDQEDSVGAAGYQAVQRMTANVQQKLQECEAWCDAAKLSGMYSSSWSLTDTVAWFFTLMGGLMEDWDGGRGRDMRVSVYAGARLRAPFGKRYLVPIEDPFNAQDNTARTVGVVERHNHTLPHISHSLRTAGKLLREMRGGRLRDVQQALIYLFGAEGLLSLSRIEVPKALQIPDMWVQEAENEWDTGGLRGASRWLFNQVDMNEEPLTAEETNEWKRQKAELRRQAQLQERAEQAARQAREAREAEERRRQEQSQATAWAAQAAAAPVNPAKAVAVPVGAASEAAGADRPARAPLYAPPGMQAATSAPPTTIPAQGNGCMPALQPARSQAVPYINGGLGPGPAASAPPGFAFPPLAAVGAGPFAHAMSSPIDALQQAGAGGTAASTSGYSPSLQGYNPLLHQQYGSETAAGLRYQPLMHAAAPGSGKPAVPPGFQQGPAASMQAAVGQAADALQATAQALQNMRL</sequence>
<evidence type="ECO:0000259" key="2">
    <source>
        <dbReference type="Pfam" id="PF22600"/>
    </source>
</evidence>
<dbReference type="InterPro" id="IPR043519">
    <property type="entry name" value="NT_sf"/>
</dbReference>
<dbReference type="GO" id="GO:0016779">
    <property type="term" value="F:nucleotidyltransferase activity"/>
    <property type="evidence" value="ECO:0007669"/>
    <property type="project" value="TreeGrafter"/>
</dbReference>
<feature type="region of interest" description="Disordered" evidence="1">
    <location>
        <begin position="500"/>
        <end position="530"/>
    </location>
</feature>
<feature type="domain" description="Poly(A) RNA polymerase mitochondrial-like central palm" evidence="2">
    <location>
        <begin position="33"/>
        <end position="185"/>
    </location>
</feature>
<dbReference type="CDD" id="cd05402">
    <property type="entry name" value="NT_PAP_TUTase"/>
    <property type="match status" value="1"/>
</dbReference>
<dbReference type="EMBL" id="HBFB01006277">
    <property type="protein sequence ID" value="CAD8669281.1"/>
    <property type="molecule type" value="Transcribed_RNA"/>
</dbReference>
<reference evidence="3" key="1">
    <citation type="submission" date="2021-01" db="EMBL/GenBank/DDBJ databases">
        <authorList>
            <person name="Corre E."/>
            <person name="Pelletier E."/>
            <person name="Niang G."/>
            <person name="Scheremetjew M."/>
            <person name="Finn R."/>
            <person name="Kale V."/>
            <person name="Holt S."/>
            <person name="Cochrane G."/>
            <person name="Meng A."/>
            <person name="Brown T."/>
            <person name="Cohen L."/>
        </authorList>
    </citation>
    <scope>NUCLEOTIDE SEQUENCE</scope>
    <source>
        <strain evidence="3">SAG 11-49</strain>
    </source>
</reference>
<evidence type="ECO:0000256" key="1">
    <source>
        <dbReference type="SAM" id="MobiDB-lite"/>
    </source>
</evidence>
<proteinExistence type="predicted"/>
<protein>
    <recommendedName>
        <fullName evidence="2">Poly(A) RNA polymerase mitochondrial-like central palm domain-containing protein</fullName>
    </recommendedName>
</protein>
<dbReference type="SUPFAM" id="SSF81631">
    <property type="entry name" value="PAP/OAS1 substrate-binding domain"/>
    <property type="match status" value="1"/>
</dbReference>
<accession>A0A7S0R7A4</accession>
<dbReference type="SUPFAM" id="SSF81301">
    <property type="entry name" value="Nucleotidyltransferase"/>
    <property type="match status" value="1"/>
</dbReference>
<dbReference type="PANTHER" id="PTHR12271">
    <property type="entry name" value="POLY A POLYMERASE CID PAP -RELATED"/>
    <property type="match status" value="1"/>
</dbReference>